<proteinExistence type="predicted"/>
<name>A0A6G7YBL5_9ACTN</name>
<feature type="chain" id="PRO_5039192906" evidence="2">
    <location>
        <begin position="23"/>
        <end position="170"/>
    </location>
</feature>
<gene>
    <name evidence="3" type="ORF">G7071_00035</name>
</gene>
<dbReference type="InterPro" id="IPR017850">
    <property type="entry name" value="Alkaline_phosphatase_core_sf"/>
</dbReference>
<dbReference type="EMBL" id="CP049866">
    <property type="protein sequence ID" value="QIK74066.1"/>
    <property type="molecule type" value="Genomic_DNA"/>
</dbReference>
<dbReference type="InterPro" id="IPR002591">
    <property type="entry name" value="Phosphodiest/P_Trfase"/>
</dbReference>
<dbReference type="Pfam" id="PF01663">
    <property type="entry name" value="Phosphodiest"/>
    <property type="match status" value="1"/>
</dbReference>
<dbReference type="KEGG" id="npi:G7071_00035"/>
<evidence type="ECO:0000256" key="2">
    <source>
        <dbReference type="SAM" id="SignalP"/>
    </source>
</evidence>
<reference evidence="3 4" key="1">
    <citation type="submission" date="2020-03" db="EMBL/GenBank/DDBJ databases">
        <title>Nocardioides sp. nov., isolated from fish.</title>
        <authorList>
            <person name="Hyun D.-W."/>
            <person name="Bae J.-W."/>
        </authorList>
    </citation>
    <scope>NUCLEOTIDE SEQUENCE [LARGE SCALE GENOMIC DNA]</scope>
    <source>
        <strain evidence="3 4">HDW12A</strain>
    </source>
</reference>
<evidence type="ECO:0000313" key="3">
    <source>
        <dbReference type="EMBL" id="QIK74066.1"/>
    </source>
</evidence>
<sequence>MSRRLPVLLVAAALLVPAGAAAGPATPDNGAAGRVLYTQGPVDTVVAISIDGLNPRAITKLGKRGAPALHKLIRTGATTLNARTALELTDTLPNHTGMVTGRRIEAAASGHGVTWNDDRRRPRRSSRRPGTTSRRCSTSSMTPAAAPPSSPARRSSRCGTGPGRRRSTPT</sequence>
<feature type="signal peptide" evidence="2">
    <location>
        <begin position="1"/>
        <end position="22"/>
    </location>
</feature>
<evidence type="ECO:0000256" key="1">
    <source>
        <dbReference type="SAM" id="MobiDB-lite"/>
    </source>
</evidence>
<dbReference type="Proteomes" id="UP000502035">
    <property type="component" value="Chromosome"/>
</dbReference>
<evidence type="ECO:0000313" key="4">
    <source>
        <dbReference type="Proteomes" id="UP000502035"/>
    </source>
</evidence>
<dbReference type="RefSeq" id="WP_166313541.1">
    <property type="nucleotide sequence ID" value="NZ_CP049866.1"/>
</dbReference>
<accession>A0A6G7YBL5</accession>
<feature type="compositionally biased region" description="Low complexity" evidence="1">
    <location>
        <begin position="128"/>
        <end position="144"/>
    </location>
</feature>
<dbReference type="SUPFAM" id="SSF53649">
    <property type="entry name" value="Alkaline phosphatase-like"/>
    <property type="match status" value="1"/>
</dbReference>
<feature type="region of interest" description="Disordered" evidence="1">
    <location>
        <begin position="110"/>
        <end position="170"/>
    </location>
</feature>
<protein>
    <submittedName>
        <fullName evidence="3">Alkaline phosphatase family protein</fullName>
    </submittedName>
</protein>
<keyword evidence="2" id="KW-0732">Signal</keyword>
<dbReference type="Gene3D" id="3.40.720.10">
    <property type="entry name" value="Alkaline Phosphatase, subunit A"/>
    <property type="match status" value="1"/>
</dbReference>
<organism evidence="3 4">
    <name type="scientific">Nocardioides piscis</name>
    <dbReference type="NCBI Taxonomy" id="2714938"/>
    <lineage>
        <taxon>Bacteria</taxon>
        <taxon>Bacillati</taxon>
        <taxon>Actinomycetota</taxon>
        <taxon>Actinomycetes</taxon>
        <taxon>Propionibacteriales</taxon>
        <taxon>Nocardioidaceae</taxon>
        <taxon>Nocardioides</taxon>
    </lineage>
</organism>
<keyword evidence="4" id="KW-1185">Reference proteome</keyword>
<dbReference type="AlphaFoldDB" id="A0A6G7YBL5"/>